<evidence type="ECO:0000313" key="1">
    <source>
        <dbReference type="EMBL" id="MFC4030039.1"/>
    </source>
</evidence>
<accession>A0ABV8HGM8</accession>
<reference evidence="2" key="1">
    <citation type="journal article" date="2019" name="Int. J. Syst. Evol. Microbiol.">
        <title>The Global Catalogue of Microorganisms (GCM) 10K type strain sequencing project: providing services to taxonomists for standard genome sequencing and annotation.</title>
        <authorList>
            <consortium name="The Broad Institute Genomics Platform"/>
            <consortium name="The Broad Institute Genome Sequencing Center for Infectious Disease"/>
            <person name="Wu L."/>
            <person name="Ma J."/>
        </authorList>
    </citation>
    <scope>NUCLEOTIDE SEQUENCE [LARGE SCALE GENOMIC DNA]</scope>
    <source>
        <strain evidence="2">CGMCC 4.7237</strain>
    </source>
</reference>
<dbReference type="EMBL" id="JBHSBB010000001">
    <property type="protein sequence ID" value="MFC4030039.1"/>
    <property type="molecule type" value="Genomic_DNA"/>
</dbReference>
<keyword evidence="2" id="KW-1185">Reference proteome</keyword>
<organism evidence="1 2">
    <name type="scientific">Streptomyces polygonati</name>
    <dbReference type="NCBI Taxonomy" id="1617087"/>
    <lineage>
        <taxon>Bacteria</taxon>
        <taxon>Bacillati</taxon>
        <taxon>Actinomycetota</taxon>
        <taxon>Actinomycetes</taxon>
        <taxon>Kitasatosporales</taxon>
        <taxon>Streptomycetaceae</taxon>
        <taxon>Streptomyces</taxon>
    </lineage>
</organism>
<dbReference type="Pfam" id="PF19459">
    <property type="entry name" value="DUF5996"/>
    <property type="match status" value="1"/>
</dbReference>
<dbReference type="InterPro" id="IPR046038">
    <property type="entry name" value="DUF5996"/>
</dbReference>
<evidence type="ECO:0000313" key="2">
    <source>
        <dbReference type="Proteomes" id="UP001595765"/>
    </source>
</evidence>
<dbReference type="Proteomes" id="UP001595765">
    <property type="component" value="Unassembled WGS sequence"/>
</dbReference>
<name>A0ABV8HGM8_9ACTN</name>
<comment type="caution">
    <text evidence="1">The sequence shown here is derived from an EMBL/GenBank/DDBJ whole genome shotgun (WGS) entry which is preliminary data.</text>
</comment>
<sequence length="317" mass="35817">MPRTHQPPSPAFEAWPAAPLDEWTATRETLHRWTQIVGKIRLARAPMVNHWWQVPLYVSARGLTTSAVPYGEGTFEMEFDFRDHQLRVRSSDGGERRVALEPKPVAAFYRETLAALEALGIEVAIRPVPVEVESAVPFPEDTEHASYQPDEVHRFWRQLTSVQRVLTEFRSGFVGKASPVHFFWGAMDLAVTRFSGRPAPPHPGGAPNLPRRVMVEAYSHEVSSCGFWPGGSAEGSFYSYAYPEPADFARYPVRPPAAAYDAEAGEFLLPYEAVRTADDPDRVLMDFLRSTYEAAAECARWDREALEIRDERFVAHR</sequence>
<protein>
    <submittedName>
        <fullName evidence="1">DUF5996 family protein</fullName>
    </submittedName>
</protein>
<dbReference type="RefSeq" id="WP_386424868.1">
    <property type="nucleotide sequence ID" value="NZ_JBHSBB010000001.1"/>
</dbReference>
<proteinExistence type="predicted"/>
<gene>
    <name evidence="1" type="ORF">ACFO3J_00980</name>
</gene>